<name>A0ABN0YZL0_9ACTN</name>
<dbReference type="Proteomes" id="UP001500879">
    <property type="component" value="Unassembled WGS sequence"/>
</dbReference>
<evidence type="ECO:0000313" key="1">
    <source>
        <dbReference type="EMBL" id="GAA0421988.1"/>
    </source>
</evidence>
<reference evidence="1 2" key="1">
    <citation type="journal article" date="2019" name="Int. J. Syst. Evol. Microbiol.">
        <title>The Global Catalogue of Microorganisms (GCM) 10K type strain sequencing project: providing services to taxonomists for standard genome sequencing and annotation.</title>
        <authorList>
            <consortium name="The Broad Institute Genomics Platform"/>
            <consortium name="The Broad Institute Genome Sequencing Center for Infectious Disease"/>
            <person name="Wu L."/>
            <person name="Ma J."/>
        </authorList>
    </citation>
    <scope>NUCLEOTIDE SEQUENCE [LARGE SCALE GENOMIC DNA]</scope>
    <source>
        <strain evidence="1 2">JCM 4788</strain>
    </source>
</reference>
<dbReference type="EMBL" id="BAAABX010000051">
    <property type="protein sequence ID" value="GAA0421988.1"/>
    <property type="molecule type" value="Genomic_DNA"/>
</dbReference>
<sequence>MVEYLDHGWLARRCRQLAAGGTRRLGLARWVGDELKAHLRPAGGTGAGVPPVLVLVHIDSGPERVPPEPVHIYSRCTYSKPSRSAQSQWGVRTISLQTVSDDAPYVSAVWGNTHCARHSSARPRASRS</sequence>
<evidence type="ECO:0008006" key="3">
    <source>
        <dbReference type="Google" id="ProtNLM"/>
    </source>
</evidence>
<keyword evidence="2" id="KW-1185">Reference proteome</keyword>
<comment type="caution">
    <text evidence="1">The sequence shown here is derived from an EMBL/GenBank/DDBJ whole genome shotgun (WGS) entry which is preliminary data.</text>
</comment>
<protein>
    <recommendedName>
        <fullName evidence="3">Transposase IS701-like DDE domain-containing protein</fullName>
    </recommendedName>
</protein>
<accession>A0ABN0YZL0</accession>
<organism evidence="1 2">
    <name type="scientific">Streptomyces luteireticuli</name>
    <dbReference type="NCBI Taxonomy" id="173858"/>
    <lineage>
        <taxon>Bacteria</taxon>
        <taxon>Bacillati</taxon>
        <taxon>Actinomycetota</taxon>
        <taxon>Actinomycetes</taxon>
        <taxon>Kitasatosporales</taxon>
        <taxon>Streptomycetaceae</taxon>
        <taxon>Streptomyces</taxon>
    </lineage>
</organism>
<proteinExistence type="predicted"/>
<gene>
    <name evidence="1" type="ORF">GCM10010357_49260</name>
</gene>
<evidence type="ECO:0000313" key="2">
    <source>
        <dbReference type="Proteomes" id="UP001500879"/>
    </source>
</evidence>